<feature type="region of interest" description="Disordered" evidence="1">
    <location>
        <begin position="111"/>
        <end position="135"/>
    </location>
</feature>
<organism evidence="2">
    <name type="scientific">viral metagenome</name>
    <dbReference type="NCBI Taxonomy" id="1070528"/>
    <lineage>
        <taxon>unclassified sequences</taxon>
        <taxon>metagenomes</taxon>
        <taxon>organismal metagenomes</taxon>
    </lineage>
</organism>
<evidence type="ECO:0000256" key="1">
    <source>
        <dbReference type="SAM" id="MobiDB-lite"/>
    </source>
</evidence>
<reference evidence="2" key="1">
    <citation type="journal article" date="2020" name="Nature">
        <title>Giant virus diversity and host interactions through global metagenomics.</title>
        <authorList>
            <person name="Schulz F."/>
            <person name="Roux S."/>
            <person name="Paez-Espino D."/>
            <person name="Jungbluth S."/>
            <person name="Walsh D.A."/>
            <person name="Denef V.J."/>
            <person name="McMahon K.D."/>
            <person name="Konstantinidis K.T."/>
            <person name="Eloe-Fadrosh E.A."/>
            <person name="Kyrpides N.C."/>
            <person name="Woyke T."/>
        </authorList>
    </citation>
    <scope>NUCLEOTIDE SEQUENCE</scope>
    <source>
        <strain evidence="2">GVMAG-M-3300018868-6</strain>
    </source>
</reference>
<evidence type="ECO:0000313" key="2">
    <source>
        <dbReference type="EMBL" id="QHS95668.1"/>
    </source>
</evidence>
<proteinExistence type="predicted"/>
<dbReference type="AlphaFoldDB" id="A0A6C0BW57"/>
<name>A0A6C0BW57_9ZZZZ</name>
<accession>A0A6C0BW57</accession>
<dbReference type="EMBL" id="MN739255">
    <property type="protein sequence ID" value="QHS95668.1"/>
    <property type="molecule type" value="Genomic_DNA"/>
</dbReference>
<protein>
    <submittedName>
        <fullName evidence="2">Uncharacterized protein</fullName>
    </submittedName>
</protein>
<sequence length="333" mass="38425">MSKSIIINTDYLSTKKNRGGGEKPIRNTSLKPNKIKQALINRIKTYHSELLNKDRIEGEATVVAETPKSEFEESVEMFNQMAKEKDRRDERRKMRFNANLASGTQIDLPSPAYLEESRTRKNRPNNNNNTTFKITANDNVPYGILKGGSKPTYRQFSQSQQHIQNSPTPVSETLEINTEVQNEQVPSLEPETRLPSPETIYYERSKRFDDFKKRFNQKLQQKASQLDAPGTRCIRKKVKKHRTLGKHKGKISILVKNYETRRKIEKECAILKEKPIGVVKDFLRERGFIKMGSSAPDHILRQMYESCFLSGDVNNLNGENLLHNYLHDDNQNA</sequence>